<keyword evidence="2" id="KW-1185">Reference proteome</keyword>
<proteinExistence type="predicted"/>
<gene>
    <name evidence="1" type="ORF">E1295_31835</name>
</gene>
<reference evidence="1 2" key="1">
    <citation type="submission" date="2019-03" db="EMBL/GenBank/DDBJ databases">
        <title>Draft genome sequences of novel Actinobacteria.</title>
        <authorList>
            <person name="Sahin N."/>
            <person name="Ay H."/>
            <person name="Saygin H."/>
        </authorList>
    </citation>
    <scope>NUCLEOTIDE SEQUENCE [LARGE SCALE GENOMIC DNA]</scope>
    <source>
        <strain evidence="1 2">6K102</strain>
    </source>
</reference>
<comment type="caution">
    <text evidence="1">The sequence shown here is derived from an EMBL/GenBank/DDBJ whole genome shotgun (WGS) entry which is preliminary data.</text>
</comment>
<protein>
    <submittedName>
        <fullName evidence="1">Uncharacterized protein</fullName>
    </submittedName>
</protein>
<organism evidence="1 2">
    <name type="scientific">Nonomuraea mesophila</name>
    <dbReference type="NCBI Taxonomy" id="2530382"/>
    <lineage>
        <taxon>Bacteria</taxon>
        <taxon>Bacillati</taxon>
        <taxon>Actinomycetota</taxon>
        <taxon>Actinomycetes</taxon>
        <taxon>Streptosporangiales</taxon>
        <taxon>Streptosporangiaceae</taxon>
        <taxon>Nonomuraea</taxon>
    </lineage>
</organism>
<dbReference type="RefSeq" id="WP_132636083.1">
    <property type="nucleotide sequence ID" value="NZ_SMLD01000108.1"/>
</dbReference>
<dbReference type="AlphaFoldDB" id="A0A4R5EZR3"/>
<sequence length="151" mass="15181">MPDILTGARVKAADFPAAVWAQDTTDINGVSSGAFTPGSPEVGVTFTAPTSGRVLVFVGGGARAAGGPRVFLAANVFEGVDDTGPEVLASSVGFTGCGFSSASTDYYFQGRAFHLDGLSPGATHYARVTYATSGAGSGDISCREIGVVPIP</sequence>
<evidence type="ECO:0000313" key="1">
    <source>
        <dbReference type="EMBL" id="TDE40492.1"/>
    </source>
</evidence>
<accession>A0A4R5EZR3</accession>
<dbReference type="Proteomes" id="UP000295136">
    <property type="component" value="Unassembled WGS sequence"/>
</dbReference>
<dbReference type="EMBL" id="SMLD01000108">
    <property type="protein sequence ID" value="TDE40492.1"/>
    <property type="molecule type" value="Genomic_DNA"/>
</dbReference>
<name>A0A4R5EZR3_9ACTN</name>
<evidence type="ECO:0000313" key="2">
    <source>
        <dbReference type="Proteomes" id="UP000295136"/>
    </source>
</evidence>